<proteinExistence type="predicted"/>
<accession>A0A4V4GZ70</accession>
<dbReference type="InterPro" id="IPR026444">
    <property type="entry name" value="Secre_tail"/>
</dbReference>
<evidence type="ECO:0000256" key="1">
    <source>
        <dbReference type="SAM" id="SignalP"/>
    </source>
</evidence>
<dbReference type="Gene3D" id="3.30.160.710">
    <property type="match status" value="1"/>
</dbReference>
<dbReference type="EMBL" id="STFF01000013">
    <property type="protein sequence ID" value="THU31526.1"/>
    <property type="molecule type" value="Genomic_DNA"/>
</dbReference>
<dbReference type="InterPro" id="IPR007110">
    <property type="entry name" value="Ig-like_dom"/>
</dbReference>
<dbReference type="RefSeq" id="WP_136580532.1">
    <property type="nucleotide sequence ID" value="NZ_STFF01000013.1"/>
</dbReference>
<reference evidence="3 4" key="1">
    <citation type="submission" date="2019-04" db="EMBL/GenBank/DDBJ databases">
        <title>Niastella caeni sp. nov., isolated from activated sludge.</title>
        <authorList>
            <person name="Sheng M."/>
        </authorList>
    </citation>
    <scope>NUCLEOTIDE SEQUENCE [LARGE SCALE GENOMIC DNA]</scope>
    <source>
        <strain evidence="3 4">HX-2-15</strain>
    </source>
</reference>
<dbReference type="Pfam" id="PF18962">
    <property type="entry name" value="Por_Secre_tail"/>
    <property type="match status" value="1"/>
</dbReference>
<feature type="signal peptide" evidence="1">
    <location>
        <begin position="1"/>
        <end position="21"/>
    </location>
</feature>
<evidence type="ECO:0000259" key="2">
    <source>
        <dbReference type="PROSITE" id="PS50835"/>
    </source>
</evidence>
<dbReference type="Proteomes" id="UP000306918">
    <property type="component" value="Unassembled WGS sequence"/>
</dbReference>
<dbReference type="NCBIfam" id="TIGR04183">
    <property type="entry name" value="Por_Secre_tail"/>
    <property type="match status" value="1"/>
</dbReference>
<protein>
    <submittedName>
        <fullName evidence="3">T9SS type A sorting domain-containing protein</fullName>
    </submittedName>
</protein>
<keyword evidence="1" id="KW-0732">Signal</keyword>
<evidence type="ECO:0000313" key="3">
    <source>
        <dbReference type="EMBL" id="THU31526.1"/>
    </source>
</evidence>
<dbReference type="PROSITE" id="PS50835">
    <property type="entry name" value="IG_LIKE"/>
    <property type="match status" value="1"/>
</dbReference>
<dbReference type="Pfam" id="PF18676">
    <property type="entry name" value="MBG_2"/>
    <property type="match status" value="21"/>
</dbReference>
<dbReference type="InterPro" id="IPR041286">
    <property type="entry name" value="MBG_2"/>
</dbReference>
<feature type="domain" description="Ig-like" evidence="2">
    <location>
        <begin position="277"/>
        <end position="367"/>
    </location>
</feature>
<organism evidence="3 4">
    <name type="scientific">Niastella caeni</name>
    <dbReference type="NCBI Taxonomy" id="2569763"/>
    <lineage>
        <taxon>Bacteria</taxon>
        <taxon>Pseudomonadati</taxon>
        <taxon>Bacteroidota</taxon>
        <taxon>Chitinophagia</taxon>
        <taxon>Chitinophagales</taxon>
        <taxon>Chitinophagaceae</taxon>
        <taxon>Niastella</taxon>
    </lineage>
</organism>
<dbReference type="OrthoDB" id="622218at2"/>
<sequence>MHTKRMMVMLITLLCSVTAFSQTIATVYTDKSDYQPGDVVIIEGDGWRPGEQVKLDIDHSTVTHGNTVLYATADSTGHIKNDQFTIQSFHLGESFIVTATGLSSGFIAETTFTDANIFTATISPISVNSGASGSYTIRVSNISNGGGAASVKSIAISIPTGFTSIATTAISTSGNASSPFVFETSAGFTNGYNSTTRQIRCKASGNGLPGNVTPAPWVDITFTATNPIVASQTNFTFLTQASELTTYAFSPPNNIPILKISGNDQQPFVTVLACAAPSVTSQPTSQTITYGNNTSFTFQTSSATYQWQESVNGGTTWTNISNGGVYAGATTNSLGLTKPPASYNGNQYRCMASFCTPAKTTTSNAVTLTVNKADLTVTADNKDRIYGEANPVFTVSYSGFITAENATSLTTAPTASGTATAASAVGTYAIIPAGGVSTNYNFIYVNGSLTINQRAIRVTADAKNKTYGDGDPAFTYNITEGSLAFSDAFSGALTRDAGEDIGNYDILQGTLALSNNYNLSYISADLTIGQRAITVTADEKNKTYGDSDPAFTYNITEGSLAFSDAFTGGLTRDPGENVGDYDILQGTLALNTNYNLSYVSADLTIGQRAITVTADAKNKTYGDGDPAFTYNITEGSLAFSDAFTGALTRDAGEDVGDYDILQGTLALNGNYNLSYVSADLTIGQRAITVTADAKNKTYGDGDPAFTYNITEGSLAFSDAFSGGLTRDPGEDVGDYDILQGTLALNGNYNLSYISADLTIGQRAITVTADAKNKTYGDGDPALTYNISEGSLAFSDAFTGALTRDPGEDVGDYDILQGTLALNGNYNLSYISADLTIGQRAITVTADAKNKTYGDNDPAFTYNITEGSLAFSDAFTGGLTRDPGENVGDYDILQGTLALNGNYNLSYISADLTIAQRAITVAADAKNKTYGDGDPAFTYNITEGSLAFSDAFSGALTRDAGEDVGDYDILQGTLALNTNYNLSYVSADLTIGQRVITVTADAKNKTYGDGDPAFTYNITEGSLAFSDAFTGGLTRDPGEDVGDYDILQGTLALNTNYNLSYASADLTIGQRAITVTADAKNKTYGDGDPAFTYNITEGSLAFSDAFSGALTRDPGEDVGDYDILQGTLALNTNYNLSYVSADLNIGQRAITVTADAKNKTYGDGDPAFTYNITEGNLAFSDAFTGGLTRDPGENVGDYDILQGTLALNTNYNLSYVSANLTIGQRAITVTADAKNKTYGDSDPAFTYNITEGSLAFSDAFSGALARDPGEDVGDYDILQGTLALNGNYNLSYVSADLTIGQRAITVTADAKNKTYGDGDPAFTYNITEGSLAFSDAFTGALTRDPGEDVGDYDILQGTLALNGNYNLSYISADLTIGQRAITVTADAKNKTYGDSDPAFTYNITEGSLAFSDAFTGGLTRDPGEDVGDYDILQGTLALNGNYNLSYISADLTIGQRAITVTADAKNKTYGDGDPAFTYNITEGNLAFSDAFSGALTRDPGENVGDYDILQGTVALNGNYNLSYISADLTIGQRAITVTADAKNKTYGDSDPAFTYNITEGSLAFSDAFTGGLTRDPGEDVGDYDILQGTLALNTNYNLSYASADLTIGQRAITVTADAKNKTYGDGDPAFTYNITEGSLAFSDAFSGALTRNAGEDVGDYDILQGTLALNGNYNLSYVSADLTIGQRAITVTADAKNKTYGDGDPAFTYNITEGSLAFSDAFSGALTRDPGEDVGDYDILQGTLALNGNYNLSYISANLTIGQRAITVTADAKNKTYGDGDPAFTYNITEGSLAFSDAFSGALTRDPGEDVGDYDILQGTLALNTNYNLSYVSADLNIGQRAITVTADAKNKTYGDGDPAFTYNITEGNLAFSDAFSGALTRDAGEDIGNYDILQGTLALSNNYNLSYIDNDFTINKRELTIIVNNKNKLYGAPIPVLDAIVTGIVATDNITVSYSTTATPASPIGPYPIIATLNDPDNRLTNYTMANTPATLTIAVVPVTTYVGTNVATQQYSDTVTFMATITGGAAVVTGANGAAVSVTFKVGNQTMGTVPLTVSGMNLVGVLENKQLVEGLAGQMTPGAKIVTAIFNTPNANYGFNYSNNTGTCSLTVAKENADITYTGQDYISLPSTTATSVTVSLSATIRDLFPSADGNRGNIKNARVTFRRDNPVSGPILGTANITPAMIADSTVGTVVTSFTYTLNNTEQQSGGANLQIYAIADNYYTGGTSDVATTITIARPGSEFVTGGGFLRNTSCAGAIAGTSTLKTNFGFNMQYNKSGSNLKGQCNIIIRSNGRIYQVKSNAVNTLVVSNATSSGTPAYFNTKANYSDITNPLSPIPMGGNMDLTVKMNDVSKGGQDDQVSILLMNPGTSQVIFSSNWSGVQTALQNLGGGNVSVRSTASGTSYTSTARVAQPEEIPAVVNSFAVKVFGNPASDYFNINIKGSAGKISVRVVDVQGRVIEYRETVPEGTLQLGQSYRSGFYYLEVRQGNNMKQIKLVKL</sequence>
<comment type="caution">
    <text evidence="3">The sequence shown here is derived from an EMBL/GenBank/DDBJ whole genome shotgun (WGS) entry which is preliminary data.</text>
</comment>
<gene>
    <name evidence="3" type="ORF">FAM09_28285</name>
</gene>
<name>A0A4V4GZ70_9BACT</name>
<feature type="chain" id="PRO_5020924133" evidence="1">
    <location>
        <begin position="22"/>
        <end position="2500"/>
    </location>
</feature>
<keyword evidence="4" id="KW-1185">Reference proteome</keyword>
<evidence type="ECO:0000313" key="4">
    <source>
        <dbReference type="Proteomes" id="UP000306918"/>
    </source>
</evidence>